<dbReference type="GO" id="GO:0004106">
    <property type="term" value="F:chorismate mutase activity"/>
    <property type="evidence" value="ECO:0007669"/>
    <property type="project" value="UniProtKB-EC"/>
</dbReference>
<dbReference type="SUPFAM" id="SSF48600">
    <property type="entry name" value="Chorismate mutase II"/>
    <property type="match status" value="1"/>
</dbReference>
<dbReference type="InterPro" id="IPR002701">
    <property type="entry name" value="CM_II_prokaryot"/>
</dbReference>
<dbReference type="Pfam" id="PF01817">
    <property type="entry name" value="CM_2"/>
    <property type="match status" value="1"/>
</dbReference>
<evidence type="ECO:0000256" key="4">
    <source>
        <dbReference type="ARBA" id="ARBA00023235"/>
    </source>
</evidence>
<name>A0ABW1MPG3_9ACTN</name>
<accession>A0ABW1MPG3</accession>
<comment type="caution">
    <text evidence="7">The sequence shown here is derived from an EMBL/GenBank/DDBJ whole genome shotgun (WGS) entry which is preliminary data.</text>
</comment>
<organism evidence="7 8">
    <name type="scientific">Streptomyces ochraceiscleroticus</name>
    <dbReference type="NCBI Taxonomy" id="47761"/>
    <lineage>
        <taxon>Bacteria</taxon>
        <taxon>Bacillati</taxon>
        <taxon>Actinomycetota</taxon>
        <taxon>Actinomycetes</taxon>
        <taxon>Kitasatosporales</taxon>
        <taxon>Streptomycetaceae</taxon>
        <taxon>Streptomyces</taxon>
    </lineage>
</organism>
<dbReference type="NCBIfam" id="NF006741">
    <property type="entry name" value="PRK09269.1"/>
    <property type="match status" value="1"/>
</dbReference>
<comment type="pathway">
    <text evidence="1">Metabolic intermediate biosynthesis; prephenate biosynthesis; prephenate from chorismate: step 1/1.</text>
</comment>
<evidence type="ECO:0000256" key="1">
    <source>
        <dbReference type="ARBA" id="ARBA00004817"/>
    </source>
</evidence>
<keyword evidence="4 7" id="KW-0413">Isomerase</keyword>
<feature type="domain" description="Chorismate mutase" evidence="6">
    <location>
        <begin position="53"/>
        <end position="146"/>
    </location>
</feature>
<evidence type="ECO:0000259" key="6">
    <source>
        <dbReference type="PROSITE" id="PS51168"/>
    </source>
</evidence>
<dbReference type="Gene3D" id="1.20.59.10">
    <property type="entry name" value="Chorismate mutase"/>
    <property type="match status" value="1"/>
</dbReference>
<dbReference type="PROSITE" id="PS51318">
    <property type="entry name" value="TAT"/>
    <property type="match status" value="1"/>
</dbReference>
<dbReference type="Proteomes" id="UP001596139">
    <property type="component" value="Unassembled WGS sequence"/>
</dbReference>
<evidence type="ECO:0000313" key="8">
    <source>
        <dbReference type="Proteomes" id="UP001596139"/>
    </source>
</evidence>
<sequence>MPLSSPARRGAPRRVLIRRALVTAAAATVLCTGAPGAVAAPAAHAAPSAAQPGQYASQPGPYASHPGQYAALRPIAALSAERLATADLVAAAKWGTGSPIDDPAREQQVLDAVAQRARELGADPDRTVAVFRDQIEANKIVQRGLHRRWAADPAQAPTTRPDLNEVRKEINRINEGLVRAIADSAPARRSPSCIPVLTVTSAHVVRDEHLDPLHTIALARAVRSVCDHVSEP</sequence>
<dbReference type="EMBL" id="JBHSPX010000007">
    <property type="protein sequence ID" value="MFC6065261.1"/>
    <property type="molecule type" value="Genomic_DNA"/>
</dbReference>
<dbReference type="EC" id="5.4.99.5" evidence="2"/>
<dbReference type="SMART" id="SM00830">
    <property type="entry name" value="CM_2"/>
    <property type="match status" value="1"/>
</dbReference>
<dbReference type="PANTHER" id="PTHR38041">
    <property type="entry name" value="CHORISMATE MUTASE"/>
    <property type="match status" value="1"/>
</dbReference>
<dbReference type="NCBIfam" id="TIGR01806">
    <property type="entry name" value="CM_mono2"/>
    <property type="match status" value="1"/>
</dbReference>
<evidence type="ECO:0000256" key="3">
    <source>
        <dbReference type="ARBA" id="ARBA00022729"/>
    </source>
</evidence>
<reference evidence="8" key="1">
    <citation type="journal article" date="2019" name="Int. J. Syst. Evol. Microbiol.">
        <title>The Global Catalogue of Microorganisms (GCM) 10K type strain sequencing project: providing services to taxonomists for standard genome sequencing and annotation.</title>
        <authorList>
            <consortium name="The Broad Institute Genomics Platform"/>
            <consortium name="The Broad Institute Genome Sequencing Center for Infectious Disease"/>
            <person name="Wu L."/>
            <person name="Ma J."/>
        </authorList>
    </citation>
    <scope>NUCLEOTIDE SEQUENCE [LARGE SCALE GENOMIC DNA]</scope>
    <source>
        <strain evidence="8">CGMCC 1.15180</strain>
    </source>
</reference>
<dbReference type="PANTHER" id="PTHR38041:SF2">
    <property type="entry name" value="SECRETED CHORISMATE MUTASE"/>
    <property type="match status" value="1"/>
</dbReference>
<dbReference type="PROSITE" id="PS51168">
    <property type="entry name" value="CHORISMATE_MUT_2"/>
    <property type="match status" value="1"/>
</dbReference>
<keyword evidence="3 5" id="KW-0732">Signal</keyword>
<proteinExistence type="predicted"/>
<gene>
    <name evidence="7" type="ORF">ACFP4F_22350</name>
</gene>
<dbReference type="InterPro" id="IPR006311">
    <property type="entry name" value="TAT_signal"/>
</dbReference>
<dbReference type="InterPro" id="IPR036263">
    <property type="entry name" value="Chorismate_II_sf"/>
</dbReference>
<keyword evidence="8" id="KW-1185">Reference proteome</keyword>
<evidence type="ECO:0000256" key="5">
    <source>
        <dbReference type="SAM" id="SignalP"/>
    </source>
</evidence>
<dbReference type="InterPro" id="IPR036979">
    <property type="entry name" value="CM_dom_sf"/>
</dbReference>
<dbReference type="InterPro" id="IPR051331">
    <property type="entry name" value="Chorismate_mutase-related"/>
</dbReference>
<protein>
    <recommendedName>
        <fullName evidence="2">chorismate mutase</fullName>
        <ecNumber evidence="2">5.4.99.5</ecNumber>
    </recommendedName>
</protein>
<evidence type="ECO:0000256" key="2">
    <source>
        <dbReference type="ARBA" id="ARBA00012404"/>
    </source>
</evidence>
<feature type="signal peptide" evidence="5">
    <location>
        <begin position="1"/>
        <end position="39"/>
    </location>
</feature>
<dbReference type="RefSeq" id="WP_245659661.1">
    <property type="nucleotide sequence ID" value="NZ_JBHSPX010000007.1"/>
</dbReference>
<feature type="chain" id="PRO_5045418001" description="chorismate mutase" evidence="5">
    <location>
        <begin position="40"/>
        <end position="232"/>
    </location>
</feature>
<evidence type="ECO:0000313" key="7">
    <source>
        <dbReference type="EMBL" id="MFC6065261.1"/>
    </source>
</evidence>
<dbReference type="InterPro" id="IPR008240">
    <property type="entry name" value="Chorismate_mutase_periplasmic"/>
</dbReference>